<evidence type="ECO:0000259" key="1">
    <source>
        <dbReference type="Pfam" id="PF00535"/>
    </source>
</evidence>
<dbReference type="EMBL" id="CP123759">
    <property type="protein sequence ID" value="WGO83641.1"/>
    <property type="molecule type" value="Genomic_DNA"/>
</dbReference>
<dbReference type="PANTHER" id="PTHR22916:SF3">
    <property type="entry name" value="UDP-GLCNAC:BETAGAL BETA-1,3-N-ACETYLGLUCOSAMINYLTRANSFERASE-LIKE PROTEIN 1"/>
    <property type="match status" value="1"/>
</dbReference>
<dbReference type="CDD" id="cd06433">
    <property type="entry name" value="GT_2_WfgS_like"/>
    <property type="match status" value="1"/>
</dbReference>
<organism evidence="2 3">
    <name type="scientific">Arsenophonus apicola</name>
    <dbReference type="NCBI Taxonomy" id="2879119"/>
    <lineage>
        <taxon>Bacteria</taxon>
        <taxon>Pseudomonadati</taxon>
        <taxon>Pseudomonadota</taxon>
        <taxon>Gammaproteobacteria</taxon>
        <taxon>Enterobacterales</taxon>
        <taxon>Morganellaceae</taxon>
        <taxon>Arsenophonus</taxon>
    </lineage>
</organism>
<keyword evidence="2" id="KW-0328">Glycosyltransferase</keyword>
<dbReference type="Proteomes" id="UP001231859">
    <property type="component" value="Chromosome"/>
</dbReference>
<proteinExistence type="predicted"/>
<dbReference type="PANTHER" id="PTHR22916">
    <property type="entry name" value="GLYCOSYLTRANSFERASE"/>
    <property type="match status" value="1"/>
</dbReference>
<keyword evidence="3" id="KW-1185">Reference proteome</keyword>
<evidence type="ECO:0000313" key="3">
    <source>
        <dbReference type="Proteomes" id="UP001231859"/>
    </source>
</evidence>
<dbReference type="InterPro" id="IPR029044">
    <property type="entry name" value="Nucleotide-diphossugar_trans"/>
</dbReference>
<protein>
    <submittedName>
        <fullName evidence="2">Glycosyltransferase family 2 protein</fullName>
        <ecNumber evidence="2">2.4.-.-</ecNumber>
    </submittedName>
</protein>
<evidence type="ECO:0000313" key="2">
    <source>
        <dbReference type="EMBL" id="WGO83641.1"/>
    </source>
</evidence>
<dbReference type="RefSeq" id="WP_280938529.1">
    <property type="nucleotide sequence ID" value="NZ_CP123759.1"/>
</dbReference>
<dbReference type="Gene3D" id="3.90.550.10">
    <property type="entry name" value="Spore Coat Polysaccharide Biosynthesis Protein SpsA, Chain A"/>
    <property type="match status" value="1"/>
</dbReference>
<dbReference type="Pfam" id="PF00535">
    <property type="entry name" value="Glycos_transf_2"/>
    <property type="match status" value="1"/>
</dbReference>
<sequence length="283" mass="31941">MDRDIYISIIIATYNVEDCIKKCLDSILNQTYENFEILIMDGASTDNSISIINGYKDSRLKIFSSPDKGIYDAWNKGLVRSTGNWIMFIGADDTCSSNQSLELLVQGIPLSNNAPVIYGKIENEGPEGNITGRCGEAWFDLFSLSFNYIKCNLPIPIMSAIYSKKFINNEIFDINLKVTADADLFLRCLRHWDGNPPYFIGGKDAIVRMGYGGISTNYKTYIKTLKDSILTRKKNNISNINLGIIIRVFKVYTLHSIGFVFGDQFISQALVKYHKIKTLGKQK</sequence>
<dbReference type="InterPro" id="IPR001173">
    <property type="entry name" value="Glyco_trans_2-like"/>
</dbReference>
<dbReference type="GO" id="GO:0016757">
    <property type="term" value="F:glycosyltransferase activity"/>
    <property type="evidence" value="ECO:0007669"/>
    <property type="project" value="UniProtKB-KW"/>
</dbReference>
<feature type="domain" description="Glycosyltransferase 2-like" evidence="1">
    <location>
        <begin position="8"/>
        <end position="159"/>
    </location>
</feature>
<reference evidence="2 3" key="1">
    <citation type="submission" date="2023-04" db="EMBL/GenBank/DDBJ databases">
        <title>Genome dynamics across the evolutionary transition to endosymbiosis.</title>
        <authorList>
            <person name="Siozios S."/>
            <person name="Nadal-Jimenez P."/>
            <person name="Azagi T."/>
            <person name="Sprong H."/>
            <person name="Frost C.L."/>
            <person name="Parratt S.R."/>
            <person name="Taylor G."/>
            <person name="Brettell L."/>
            <person name="Lew K.C."/>
            <person name="Croft L."/>
            <person name="King K.C."/>
            <person name="Brockhurst M.A."/>
            <person name="Hypsa V."/>
            <person name="Novakova E."/>
            <person name="Darby A.C."/>
            <person name="Hurst G.D.D."/>
        </authorList>
    </citation>
    <scope>NUCLEOTIDE SEQUENCE [LARGE SCALE GENOMIC DNA]</scope>
    <source>
        <strain evidence="3">aApi_AU</strain>
    </source>
</reference>
<dbReference type="EC" id="2.4.-.-" evidence="2"/>
<accession>A0ABY8P2A6</accession>
<name>A0ABY8P2A6_9GAMM</name>
<dbReference type="SUPFAM" id="SSF53448">
    <property type="entry name" value="Nucleotide-diphospho-sugar transferases"/>
    <property type="match status" value="1"/>
</dbReference>
<gene>
    <name evidence="2" type="ORF">QG404_01550</name>
</gene>
<keyword evidence="2" id="KW-0808">Transferase</keyword>